<evidence type="ECO:0008006" key="5">
    <source>
        <dbReference type="Google" id="ProtNLM"/>
    </source>
</evidence>
<feature type="signal peptide" evidence="2">
    <location>
        <begin position="1"/>
        <end position="19"/>
    </location>
</feature>
<evidence type="ECO:0000256" key="2">
    <source>
        <dbReference type="SAM" id="SignalP"/>
    </source>
</evidence>
<accession>A0A1Y2M267</accession>
<feature type="chain" id="PRO_5013096168" description="Secreted protein" evidence="2">
    <location>
        <begin position="20"/>
        <end position="224"/>
    </location>
</feature>
<keyword evidence="2" id="KW-0732">Signal</keyword>
<proteinExistence type="predicted"/>
<protein>
    <recommendedName>
        <fullName evidence="5">Secreted protein</fullName>
    </recommendedName>
</protein>
<dbReference type="Proteomes" id="UP000193240">
    <property type="component" value="Unassembled WGS sequence"/>
</dbReference>
<evidence type="ECO:0000313" key="3">
    <source>
        <dbReference type="EMBL" id="OSS50224.1"/>
    </source>
</evidence>
<organism evidence="3 4">
    <name type="scientific">Epicoccum nigrum</name>
    <name type="common">Soil fungus</name>
    <name type="synonym">Epicoccum purpurascens</name>
    <dbReference type="NCBI Taxonomy" id="105696"/>
    <lineage>
        <taxon>Eukaryota</taxon>
        <taxon>Fungi</taxon>
        <taxon>Dikarya</taxon>
        <taxon>Ascomycota</taxon>
        <taxon>Pezizomycotina</taxon>
        <taxon>Dothideomycetes</taxon>
        <taxon>Pleosporomycetidae</taxon>
        <taxon>Pleosporales</taxon>
        <taxon>Pleosporineae</taxon>
        <taxon>Didymellaceae</taxon>
        <taxon>Epicoccum</taxon>
    </lineage>
</organism>
<reference evidence="3 4" key="1">
    <citation type="journal article" date="2017" name="Genome Announc.">
        <title>Genome sequence of the saprophytic ascomycete Epicoccum nigrum ICMP 19927 strain isolated from New Zealand.</title>
        <authorList>
            <person name="Fokin M."/>
            <person name="Fleetwood D."/>
            <person name="Weir B.S."/>
            <person name="Villas-Boas S.G."/>
        </authorList>
    </citation>
    <scope>NUCLEOTIDE SEQUENCE [LARGE SCALE GENOMIC DNA]</scope>
    <source>
        <strain evidence="3 4">ICMP 19927</strain>
    </source>
</reference>
<gene>
    <name evidence="3" type="ORF">B5807_04953</name>
</gene>
<dbReference type="EMBL" id="KZ107842">
    <property type="protein sequence ID" value="OSS50224.1"/>
    <property type="molecule type" value="Genomic_DNA"/>
</dbReference>
<evidence type="ECO:0000256" key="1">
    <source>
        <dbReference type="SAM" id="MobiDB-lite"/>
    </source>
</evidence>
<feature type="region of interest" description="Disordered" evidence="1">
    <location>
        <begin position="173"/>
        <end position="193"/>
    </location>
</feature>
<name>A0A1Y2M267_EPING</name>
<keyword evidence="4" id="KW-1185">Reference proteome</keyword>
<dbReference type="AlphaFoldDB" id="A0A1Y2M267"/>
<sequence>MQLITTILTSLGVVMLASSAPADAGSATSLTSTWLNTQVHHYRCEGKDVTRCDTATDSGCVNLDTCETYCFGDDAGVACIDIKEETPSEDSKTLYRRGSSDNQAGVAHSYVHPATEDKHYGCSKDLNRVLICKYGFCSTDHYCKTTEVCSIQSLTCEPKSTLVKHREAEIQAGGSHVEDGTLTSASESHDSGGKKPYVHYICSDDRTGILKCSYNFCAIEHYCR</sequence>
<evidence type="ECO:0000313" key="4">
    <source>
        <dbReference type="Proteomes" id="UP000193240"/>
    </source>
</evidence>
<dbReference type="InParanoid" id="A0A1Y2M267"/>